<dbReference type="EMBL" id="CADCWK010000287">
    <property type="protein sequence ID" value="CAA9570518.1"/>
    <property type="molecule type" value="Genomic_DNA"/>
</dbReference>
<sequence length="20" mass="1998">EDRRVPYGRAGPGGGPGGSR</sequence>
<evidence type="ECO:0000313" key="2">
    <source>
        <dbReference type="EMBL" id="CAA9570518.1"/>
    </source>
</evidence>
<feature type="non-terminal residue" evidence="2">
    <location>
        <position position="20"/>
    </location>
</feature>
<dbReference type="AlphaFoldDB" id="A0A6J4V653"/>
<evidence type="ECO:0000256" key="1">
    <source>
        <dbReference type="SAM" id="MobiDB-lite"/>
    </source>
</evidence>
<protein>
    <submittedName>
        <fullName evidence="2">Uncharacterized protein</fullName>
    </submittedName>
</protein>
<reference evidence="2" key="1">
    <citation type="submission" date="2020-02" db="EMBL/GenBank/DDBJ databases">
        <authorList>
            <person name="Meier V. D."/>
        </authorList>
    </citation>
    <scope>NUCLEOTIDE SEQUENCE</scope>
    <source>
        <strain evidence="2">AVDCRST_MAG33</strain>
    </source>
</reference>
<feature type="region of interest" description="Disordered" evidence="1">
    <location>
        <begin position="1"/>
        <end position="20"/>
    </location>
</feature>
<accession>A0A6J4V653</accession>
<feature type="non-terminal residue" evidence="2">
    <location>
        <position position="1"/>
    </location>
</feature>
<name>A0A6J4V653_9BACT</name>
<proteinExistence type="predicted"/>
<organism evidence="2">
    <name type="scientific">uncultured Thermomicrobiales bacterium</name>
    <dbReference type="NCBI Taxonomy" id="1645740"/>
    <lineage>
        <taxon>Bacteria</taxon>
        <taxon>Pseudomonadati</taxon>
        <taxon>Thermomicrobiota</taxon>
        <taxon>Thermomicrobia</taxon>
        <taxon>Thermomicrobiales</taxon>
        <taxon>environmental samples</taxon>
    </lineage>
</organism>
<gene>
    <name evidence="2" type="ORF">AVDCRST_MAG33-2483</name>
</gene>
<feature type="compositionally biased region" description="Gly residues" evidence="1">
    <location>
        <begin position="10"/>
        <end position="20"/>
    </location>
</feature>